<dbReference type="GO" id="GO:0008483">
    <property type="term" value="F:transaminase activity"/>
    <property type="evidence" value="ECO:0007669"/>
    <property type="project" value="UniProtKB-KW"/>
</dbReference>
<dbReference type="Gene3D" id="1.10.10.10">
    <property type="entry name" value="Winged helix-like DNA-binding domain superfamily/Winged helix DNA-binding domain"/>
    <property type="match status" value="1"/>
</dbReference>
<dbReference type="InterPro" id="IPR004839">
    <property type="entry name" value="Aminotransferase_I/II_large"/>
</dbReference>
<dbReference type="InterPro" id="IPR015424">
    <property type="entry name" value="PyrdxlP-dep_Trfase"/>
</dbReference>
<evidence type="ECO:0000256" key="2">
    <source>
        <dbReference type="ARBA" id="ARBA00022898"/>
    </source>
</evidence>
<dbReference type="Proteomes" id="UP000559809">
    <property type="component" value="Unassembled WGS sequence"/>
</dbReference>
<feature type="domain" description="HTH gntR-type" evidence="6">
    <location>
        <begin position="26"/>
        <end position="94"/>
    </location>
</feature>
<dbReference type="AlphaFoldDB" id="A0A853GAN2"/>
<evidence type="ECO:0000256" key="4">
    <source>
        <dbReference type="ARBA" id="ARBA00023125"/>
    </source>
</evidence>
<gene>
    <name evidence="7" type="ORF">H0A72_20205</name>
</gene>
<accession>A0A853GAN2</accession>
<dbReference type="SMART" id="SM00345">
    <property type="entry name" value="HTH_GNTR"/>
    <property type="match status" value="1"/>
</dbReference>
<keyword evidence="4" id="KW-0238">DNA-binding</keyword>
<evidence type="ECO:0000259" key="6">
    <source>
        <dbReference type="PROSITE" id="PS50949"/>
    </source>
</evidence>
<keyword evidence="5" id="KW-0804">Transcription</keyword>
<keyword evidence="2" id="KW-0663">Pyridoxal phosphate</keyword>
<keyword evidence="7" id="KW-0032">Aminotransferase</keyword>
<dbReference type="Pfam" id="PF00155">
    <property type="entry name" value="Aminotran_1_2"/>
    <property type="match status" value="1"/>
</dbReference>
<evidence type="ECO:0000256" key="1">
    <source>
        <dbReference type="ARBA" id="ARBA00005384"/>
    </source>
</evidence>
<organism evidence="7 8">
    <name type="scientific">Parapusillimonas granuli</name>
    <dbReference type="NCBI Taxonomy" id="380911"/>
    <lineage>
        <taxon>Bacteria</taxon>
        <taxon>Pseudomonadati</taxon>
        <taxon>Pseudomonadota</taxon>
        <taxon>Betaproteobacteria</taxon>
        <taxon>Burkholderiales</taxon>
        <taxon>Alcaligenaceae</taxon>
        <taxon>Parapusillimonas</taxon>
    </lineage>
</organism>
<dbReference type="GO" id="GO:0030170">
    <property type="term" value="F:pyridoxal phosphate binding"/>
    <property type="evidence" value="ECO:0007669"/>
    <property type="project" value="InterPro"/>
</dbReference>
<dbReference type="InterPro" id="IPR036388">
    <property type="entry name" value="WH-like_DNA-bd_sf"/>
</dbReference>
<sequence length="503" mass="55775">MQVPATAPISSVLWTSLFERVGDSGLSLQGRIRQMLVSAILSGHLPPGAPVPSSRLLADNLGVARNTVVFAYQQLVSEGYLVSRERSGHFVCDDVRKSHVAAPIEPESASRRHAARWHQRVVFHPSRQRNIVKPDNWQSMPYPFVYAQFDAALFPTAEWRECCTRALSVLDIRSWAPDLITNDDAALIEEIRTQVLPRRGVWAEKDEIVITVGAQHALYLLADLLIHAHTVVGMEDPGYPDARNTFAHRSDRLMPLPVDENGLCITPELTACDYIFVTPSHQCPTTVTMPIERREALLELAARSDSIIIEDDYETENRYGNPPTPALKSLDKHGRVIYVGSLSKSFAPGLRIGYIVAPAELTHELRALRRLMLRHPSAYVQRAFALFISLGHHHALLRRISLIYQERAQALTEALASSLPEFSLVPITGGSSSWVKAPAHVDTEKLARAALDVGVVIEPGHVFYHTPGPGRNSDIRIGFTSIDTEKIPAGIDKLAGVYRKLYG</sequence>
<comment type="caution">
    <text evidence="7">The sequence shown here is derived from an EMBL/GenBank/DDBJ whole genome shotgun (WGS) entry which is preliminary data.</text>
</comment>
<name>A0A853GAN2_9BURK</name>
<comment type="similarity">
    <text evidence="1">In the C-terminal section; belongs to the class-I pyridoxal-phosphate-dependent aminotransferase family.</text>
</comment>
<dbReference type="PANTHER" id="PTHR46577">
    <property type="entry name" value="HTH-TYPE TRANSCRIPTIONAL REGULATORY PROTEIN GABR"/>
    <property type="match status" value="1"/>
</dbReference>
<dbReference type="InterPro" id="IPR036390">
    <property type="entry name" value="WH_DNA-bd_sf"/>
</dbReference>
<proteinExistence type="inferred from homology"/>
<keyword evidence="7" id="KW-0808">Transferase</keyword>
<evidence type="ECO:0000256" key="3">
    <source>
        <dbReference type="ARBA" id="ARBA00023015"/>
    </source>
</evidence>
<dbReference type="SUPFAM" id="SSF46785">
    <property type="entry name" value="Winged helix' DNA-binding domain"/>
    <property type="match status" value="1"/>
</dbReference>
<reference evidence="7 8" key="1">
    <citation type="submission" date="2020-07" db="EMBL/GenBank/DDBJ databases">
        <title>Taxonomic revisions and descriptions of new bacterial species based on genomic comparisons in the high-G+C-content subgroup of the family Alcaligenaceae.</title>
        <authorList>
            <person name="Szabo A."/>
            <person name="Felfoldi T."/>
        </authorList>
    </citation>
    <scope>NUCLEOTIDE SEQUENCE [LARGE SCALE GENOMIC DNA]</scope>
    <source>
        <strain evidence="7 8">LMG 24012</strain>
    </source>
</reference>
<keyword evidence="3" id="KW-0805">Transcription regulation</keyword>
<dbReference type="GO" id="GO:0003677">
    <property type="term" value="F:DNA binding"/>
    <property type="evidence" value="ECO:0007669"/>
    <property type="project" value="UniProtKB-KW"/>
</dbReference>
<evidence type="ECO:0000313" key="8">
    <source>
        <dbReference type="Proteomes" id="UP000559809"/>
    </source>
</evidence>
<dbReference type="GO" id="GO:0003700">
    <property type="term" value="F:DNA-binding transcription factor activity"/>
    <property type="evidence" value="ECO:0007669"/>
    <property type="project" value="InterPro"/>
</dbReference>
<dbReference type="Gene3D" id="3.40.640.10">
    <property type="entry name" value="Type I PLP-dependent aspartate aminotransferase-like (Major domain)"/>
    <property type="match status" value="1"/>
</dbReference>
<dbReference type="InterPro" id="IPR051446">
    <property type="entry name" value="HTH_trans_reg/aminotransferase"/>
</dbReference>
<evidence type="ECO:0000256" key="5">
    <source>
        <dbReference type="ARBA" id="ARBA00023163"/>
    </source>
</evidence>
<dbReference type="CDD" id="cd07377">
    <property type="entry name" value="WHTH_GntR"/>
    <property type="match status" value="1"/>
</dbReference>
<dbReference type="Pfam" id="PF00392">
    <property type="entry name" value="GntR"/>
    <property type="match status" value="1"/>
</dbReference>
<evidence type="ECO:0000313" key="7">
    <source>
        <dbReference type="EMBL" id="NYT51641.1"/>
    </source>
</evidence>
<dbReference type="RefSeq" id="WP_180158323.1">
    <property type="nucleotide sequence ID" value="NZ_JACCEM010000014.1"/>
</dbReference>
<dbReference type="InterPro" id="IPR000524">
    <property type="entry name" value="Tscrpt_reg_HTH_GntR"/>
</dbReference>
<dbReference type="PROSITE" id="PS50949">
    <property type="entry name" value="HTH_GNTR"/>
    <property type="match status" value="1"/>
</dbReference>
<dbReference type="PANTHER" id="PTHR46577:SF1">
    <property type="entry name" value="HTH-TYPE TRANSCRIPTIONAL REGULATORY PROTEIN GABR"/>
    <property type="match status" value="1"/>
</dbReference>
<protein>
    <submittedName>
        <fullName evidence="7">PLP-dependent aminotransferase family protein</fullName>
    </submittedName>
</protein>
<dbReference type="SUPFAM" id="SSF53383">
    <property type="entry name" value="PLP-dependent transferases"/>
    <property type="match status" value="1"/>
</dbReference>
<dbReference type="EMBL" id="JACCEM010000014">
    <property type="protein sequence ID" value="NYT51641.1"/>
    <property type="molecule type" value="Genomic_DNA"/>
</dbReference>
<dbReference type="CDD" id="cd00609">
    <property type="entry name" value="AAT_like"/>
    <property type="match status" value="1"/>
</dbReference>
<dbReference type="InterPro" id="IPR015421">
    <property type="entry name" value="PyrdxlP-dep_Trfase_major"/>
</dbReference>
<keyword evidence="8" id="KW-1185">Reference proteome</keyword>
<dbReference type="PRINTS" id="PR00035">
    <property type="entry name" value="HTHGNTR"/>
</dbReference>